<dbReference type="Proteomes" id="UP000263900">
    <property type="component" value="Chromosome"/>
</dbReference>
<gene>
    <name evidence="3" type="ORF">D3H65_13935</name>
</gene>
<dbReference type="OrthoDB" id="9794725at2"/>
<accession>A0A3B7MPV2</accession>
<dbReference type="InterPro" id="IPR050300">
    <property type="entry name" value="GDXG_lipolytic_enzyme"/>
</dbReference>
<keyword evidence="4" id="KW-1185">Reference proteome</keyword>
<organism evidence="3 4">
    <name type="scientific">Paraflavitalea soli</name>
    <dbReference type="NCBI Taxonomy" id="2315862"/>
    <lineage>
        <taxon>Bacteria</taxon>
        <taxon>Pseudomonadati</taxon>
        <taxon>Bacteroidota</taxon>
        <taxon>Chitinophagia</taxon>
        <taxon>Chitinophagales</taxon>
        <taxon>Chitinophagaceae</taxon>
        <taxon>Paraflavitalea</taxon>
    </lineage>
</organism>
<evidence type="ECO:0000313" key="3">
    <source>
        <dbReference type="EMBL" id="AXY75016.1"/>
    </source>
</evidence>
<name>A0A3B7MPV2_9BACT</name>
<reference evidence="3 4" key="1">
    <citation type="submission" date="2018-09" db="EMBL/GenBank/DDBJ databases">
        <title>Genome sequencing of strain 6GH32-13.</title>
        <authorList>
            <person name="Weon H.-Y."/>
            <person name="Heo J."/>
            <person name="Kwon S.-W."/>
        </authorList>
    </citation>
    <scope>NUCLEOTIDE SEQUENCE [LARGE SCALE GENOMIC DNA]</scope>
    <source>
        <strain evidence="3 4">5GH32-13</strain>
    </source>
</reference>
<dbReference type="AlphaFoldDB" id="A0A3B7MPV2"/>
<evidence type="ECO:0000313" key="4">
    <source>
        <dbReference type="Proteomes" id="UP000263900"/>
    </source>
</evidence>
<dbReference type="GO" id="GO:0016787">
    <property type="term" value="F:hydrolase activity"/>
    <property type="evidence" value="ECO:0007669"/>
    <property type="project" value="UniProtKB-KW"/>
</dbReference>
<dbReference type="PANTHER" id="PTHR48081:SF6">
    <property type="entry name" value="PEPTIDASE S9 PROLYL OLIGOPEPTIDASE CATALYTIC DOMAIN-CONTAINING PROTEIN"/>
    <property type="match status" value="1"/>
</dbReference>
<evidence type="ECO:0000256" key="1">
    <source>
        <dbReference type="ARBA" id="ARBA00022801"/>
    </source>
</evidence>
<evidence type="ECO:0000259" key="2">
    <source>
        <dbReference type="Pfam" id="PF20434"/>
    </source>
</evidence>
<dbReference type="EMBL" id="CP032157">
    <property type="protein sequence ID" value="AXY75016.1"/>
    <property type="molecule type" value="Genomic_DNA"/>
</dbReference>
<keyword evidence="1 3" id="KW-0378">Hydrolase</keyword>
<dbReference type="InterPro" id="IPR029058">
    <property type="entry name" value="AB_hydrolase_fold"/>
</dbReference>
<feature type="domain" description="BD-FAE-like" evidence="2">
    <location>
        <begin position="80"/>
        <end position="274"/>
    </location>
</feature>
<dbReference type="Pfam" id="PF20434">
    <property type="entry name" value="BD-FAE"/>
    <property type="match status" value="1"/>
</dbReference>
<dbReference type="Gene3D" id="3.40.50.1820">
    <property type="entry name" value="alpha/beta hydrolase"/>
    <property type="match status" value="1"/>
</dbReference>
<dbReference type="InterPro" id="IPR049492">
    <property type="entry name" value="BD-FAE-like_dom"/>
</dbReference>
<dbReference type="SUPFAM" id="SSF53474">
    <property type="entry name" value="alpha/beta-Hydrolases"/>
    <property type="match status" value="1"/>
</dbReference>
<proteinExistence type="predicted"/>
<dbReference type="PANTHER" id="PTHR48081">
    <property type="entry name" value="AB HYDROLASE SUPERFAMILY PROTEIN C4A8.06C"/>
    <property type="match status" value="1"/>
</dbReference>
<dbReference type="KEGG" id="pseg:D3H65_13935"/>
<sequence length="317" mass="34261">MPFRTGRIVLGLLKCRNLKSTLITLVLMSVGYFLCAQEKAIPLYGKDIPNSKKAPASYVQYTDTSGLIRNVTNPSITPFFPKKGTASGTAVIICPGGGYAVLASAEKSALVAKAFNQAGIAAFVLNYRLPSDEIMVDKTIGPLQDAQTALLLIRKRAAEWGLNPHKIGFVGISAGGHLATTAATHFDQPVIDNKEQIDLRPDFMVLVYSVILFDTAIESGTRENLIGAAAQPALLNQFSNEKHVTANTPPAFLVHAADDDVVPVKNSLVFYNALLAANVKASMHIFQSGGHGFGLDNPNNKDKWFDSCRNWLRENGF</sequence>
<protein>
    <submittedName>
        <fullName evidence="3">Alpha/beta hydrolase</fullName>
    </submittedName>
</protein>